<keyword evidence="7" id="KW-1185">Reference proteome</keyword>
<keyword evidence="2 6" id="KW-0645">Protease</keyword>
<dbReference type="Gene3D" id="2.40.10.120">
    <property type="match status" value="1"/>
</dbReference>
<dbReference type="PANTHER" id="PTHR22939:SF129">
    <property type="entry name" value="SERINE PROTEASE HTRA2, MITOCHONDRIAL"/>
    <property type="match status" value="1"/>
</dbReference>
<proteinExistence type="inferred from homology"/>
<accession>A2SEV1</accession>
<dbReference type="InterPro" id="IPR036034">
    <property type="entry name" value="PDZ_sf"/>
</dbReference>
<dbReference type="GO" id="GO:0006508">
    <property type="term" value="P:proteolysis"/>
    <property type="evidence" value="ECO:0007669"/>
    <property type="project" value="UniProtKB-KW"/>
</dbReference>
<evidence type="ECO:0000313" key="6">
    <source>
        <dbReference type="EMBL" id="ABM94090.1"/>
    </source>
</evidence>
<evidence type="ECO:0000313" key="7">
    <source>
        <dbReference type="Proteomes" id="UP000000366"/>
    </source>
</evidence>
<dbReference type="SUPFAM" id="SSF50156">
    <property type="entry name" value="PDZ domain-like"/>
    <property type="match status" value="1"/>
</dbReference>
<dbReference type="Pfam" id="PF13180">
    <property type="entry name" value="PDZ_2"/>
    <property type="match status" value="1"/>
</dbReference>
<dbReference type="InterPro" id="IPR001478">
    <property type="entry name" value="PDZ"/>
</dbReference>
<reference evidence="6 7" key="1">
    <citation type="journal article" date="2007" name="J. Bacteriol.">
        <title>Whole-genome analysis of the methyl tert-butyl ether-degrading beta-proteobacterium Methylibium petroleiphilum PM1.</title>
        <authorList>
            <person name="Kane S.R."/>
            <person name="Chakicherla A.Y."/>
            <person name="Chain P.S.G."/>
            <person name="Schmidt R."/>
            <person name="Shin M.W."/>
            <person name="Legler T.C."/>
            <person name="Scow K.M."/>
            <person name="Larimer F.W."/>
            <person name="Lucas S.M."/>
            <person name="Richardson P.M."/>
            <person name="Hristova K.R."/>
        </authorList>
    </citation>
    <scope>NUCLEOTIDE SEQUENCE [LARGE SCALE GENOMIC DNA]</scope>
    <source>
        <strain evidence="7">ATCC BAA-1232 / LMG 22953 / PM1</strain>
    </source>
</reference>
<dbReference type="Gene3D" id="2.30.42.10">
    <property type="match status" value="1"/>
</dbReference>
<dbReference type="PANTHER" id="PTHR22939">
    <property type="entry name" value="SERINE PROTEASE FAMILY S1C HTRA-RELATED"/>
    <property type="match status" value="1"/>
</dbReference>
<evidence type="ECO:0000259" key="5">
    <source>
        <dbReference type="PROSITE" id="PS50106"/>
    </source>
</evidence>
<keyword evidence="4" id="KW-0720">Serine protease</keyword>
<gene>
    <name evidence="6" type="ordered locus">Mpe_A1129</name>
</gene>
<dbReference type="SUPFAM" id="SSF50494">
    <property type="entry name" value="Trypsin-like serine proteases"/>
    <property type="match status" value="1"/>
</dbReference>
<dbReference type="PROSITE" id="PS50106">
    <property type="entry name" value="PDZ"/>
    <property type="match status" value="1"/>
</dbReference>
<dbReference type="InterPro" id="IPR009003">
    <property type="entry name" value="Peptidase_S1_PA"/>
</dbReference>
<name>A2SEV1_METPP</name>
<feature type="domain" description="PDZ" evidence="5">
    <location>
        <begin position="252"/>
        <end position="308"/>
    </location>
</feature>
<protein>
    <submittedName>
        <fullName evidence="6">Putative serine protease</fullName>
    </submittedName>
</protein>
<keyword evidence="3" id="KW-0378">Hydrolase</keyword>
<dbReference type="AlphaFoldDB" id="A2SEV1"/>
<dbReference type="KEGG" id="mpt:Mpe_A1129"/>
<dbReference type="HOGENOM" id="CLU_060720_0_0_4"/>
<sequence>MLRPSLVEAEMSPSLLLRLSFALVLGLSAGLAHPAPDRQGNGEAAEFPGQRLALKRASDAVLGVQSTATEGASTIDTLGEYRAGSGVVIASDGLVLTIGYLILEAEEVELVLDSGKRMPARVVAYDLATGFGLVQAVLPLGIAPAQLGQAHAVAEGEPLLFVSGGDDGALSAAELVSRRGFSGYWEYHIDGALFTSPARRDHSGAGLFNAQGELIGIGSLLVPSAPGDGSRRAGNMFVPVDLLPPIFAELRERGVSRASMRAWLGVNCVEQDDGLRVVRVSRDSPAEMAGLQPGDLIRRLDGAPVGGLESFYKMLWNGGSAERDLTIEVLREGRMQSVPVHSIDRTQTLRRARGI</sequence>
<dbReference type="EMBL" id="CP000555">
    <property type="protein sequence ID" value="ABM94090.1"/>
    <property type="molecule type" value="Genomic_DNA"/>
</dbReference>
<dbReference type="STRING" id="420662.Mpe_A1129"/>
<dbReference type="InterPro" id="IPR001940">
    <property type="entry name" value="Peptidase_S1C"/>
</dbReference>
<evidence type="ECO:0000256" key="1">
    <source>
        <dbReference type="ARBA" id="ARBA00010541"/>
    </source>
</evidence>
<dbReference type="PRINTS" id="PR00834">
    <property type="entry name" value="PROTEASES2C"/>
</dbReference>
<evidence type="ECO:0000256" key="4">
    <source>
        <dbReference type="ARBA" id="ARBA00022825"/>
    </source>
</evidence>
<evidence type="ECO:0000256" key="3">
    <source>
        <dbReference type="ARBA" id="ARBA00022801"/>
    </source>
</evidence>
<dbReference type="GO" id="GO:0004252">
    <property type="term" value="F:serine-type endopeptidase activity"/>
    <property type="evidence" value="ECO:0007669"/>
    <property type="project" value="InterPro"/>
</dbReference>
<organism evidence="6 7">
    <name type="scientific">Methylibium petroleiphilum (strain ATCC BAA-1232 / LMG 22953 / PM1)</name>
    <dbReference type="NCBI Taxonomy" id="420662"/>
    <lineage>
        <taxon>Bacteria</taxon>
        <taxon>Pseudomonadati</taxon>
        <taxon>Pseudomonadota</taxon>
        <taxon>Betaproteobacteria</taxon>
        <taxon>Burkholderiales</taxon>
        <taxon>Sphaerotilaceae</taxon>
        <taxon>Methylibium</taxon>
    </lineage>
</organism>
<dbReference type="SMART" id="SM00228">
    <property type="entry name" value="PDZ"/>
    <property type="match status" value="1"/>
</dbReference>
<dbReference type="eggNOG" id="COG0265">
    <property type="taxonomic scope" value="Bacteria"/>
</dbReference>
<dbReference type="Proteomes" id="UP000000366">
    <property type="component" value="Chromosome"/>
</dbReference>
<evidence type="ECO:0000256" key="2">
    <source>
        <dbReference type="ARBA" id="ARBA00022670"/>
    </source>
</evidence>
<dbReference type="Pfam" id="PF13365">
    <property type="entry name" value="Trypsin_2"/>
    <property type="match status" value="1"/>
</dbReference>
<comment type="similarity">
    <text evidence="1">Belongs to the peptidase S1C family.</text>
</comment>